<name>W9Y699_9EURO</name>
<reference evidence="8 9" key="1">
    <citation type="submission" date="2013-03" db="EMBL/GenBank/DDBJ databases">
        <title>The Genome Sequence of Capronia epimyces CBS 606.96.</title>
        <authorList>
            <consortium name="The Broad Institute Genomics Platform"/>
            <person name="Cuomo C."/>
            <person name="de Hoog S."/>
            <person name="Gorbushina A."/>
            <person name="Walker B."/>
            <person name="Young S.K."/>
            <person name="Zeng Q."/>
            <person name="Gargeya S."/>
            <person name="Fitzgerald M."/>
            <person name="Haas B."/>
            <person name="Abouelleil A."/>
            <person name="Allen A.W."/>
            <person name="Alvarado L."/>
            <person name="Arachchi H.M."/>
            <person name="Berlin A.M."/>
            <person name="Chapman S.B."/>
            <person name="Gainer-Dewar J."/>
            <person name="Goldberg J."/>
            <person name="Griggs A."/>
            <person name="Gujja S."/>
            <person name="Hansen M."/>
            <person name="Howarth C."/>
            <person name="Imamovic A."/>
            <person name="Ireland A."/>
            <person name="Larimer J."/>
            <person name="McCowan C."/>
            <person name="Murphy C."/>
            <person name="Pearson M."/>
            <person name="Poon T.W."/>
            <person name="Priest M."/>
            <person name="Roberts A."/>
            <person name="Saif S."/>
            <person name="Shea T."/>
            <person name="Sisk P."/>
            <person name="Sykes S."/>
            <person name="Wortman J."/>
            <person name="Nusbaum C."/>
            <person name="Birren B."/>
        </authorList>
    </citation>
    <scope>NUCLEOTIDE SEQUENCE [LARGE SCALE GENOMIC DNA]</scope>
    <source>
        <strain evidence="8 9">CBS 606.96</strain>
    </source>
</reference>
<keyword evidence="2 6" id="KW-0812">Transmembrane</keyword>
<evidence type="ECO:0000256" key="4">
    <source>
        <dbReference type="ARBA" id="ARBA00023136"/>
    </source>
</evidence>
<evidence type="ECO:0000256" key="5">
    <source>
        <dbReference type="SAM" id="MobiDB-lite"/>
    </source>
</evidence>
<dbReference type="GO" id="GO:0015087">
    <property type="term" value="F:cobalt ion transmembrane transporter activity"/>
    <property type="evidence" value="ECO:0007669"/>
    <property type="project" value="TreeGrafter"/>
</dbReference>
<dbReference type="Pfam" id="PF01544">
    <property type="entry name" value="CorA"/>
    <property type="match status" value="1"/>
</dbReference>
<dbReference type="GeneID" id="19173189"/>
<comment type="caution">
    <text evidence="8">The sequence shown here is derived from an EMBL/GenBank/DDBJ whole genome shotgun (WGS) entry which is preliminary data.</text>
</comment>
<feature type="region of interest" description="Disordered" evidence="5">
    <location>
        <begin position="665"/>
        <end position="712"/>
    </location>
</feature>
<dbReference type="InterPro" id="IPR045863">
    <property type="entry name" value="CorA_TM1_TM2"/>
</dbReference>
<dbReference type="Proteomes" id="UP000019478">
    <property type="component" value="Unassembled WGS sequence"/>
</dbReference>
<dbReference type="InterPro" id="IPR057218">
    <property type="entry name" value="DUF7896"/>
</dbReference>
<evidence type="ECO:0000256" key="1">
    <source>
        <dbReference type="ARBA" id="ARBA00004651"/>
    </source>
</evidence>
<feature type="domain" description="DUF7896" evidence="7">
    <location>
        <begin position="260"/>
        <end position="293"/>
    </location>
</feature>
<feature type="compositionally biased region" description="Basic and acidic residues" evidence="5">
    <location>
        <begin position="31"/>
        <end position="53"/>
    </location>
</feature>
<dbReference type="PANTHER" id="PTHR46494">
    <property type="entry name" value="CORA FAMILY METAL ION TRANSPORTER (EUROFUNG)"/>
    <property type="match status" value="1"/>
</dbReference>
<dbReference type="Gene3D" id="1.20.58.340">
    <property type="entry name" value="Magnesium transport protein CorA, transmembrane region"/>
    <property type="match status" value="1"/>
</dbReference>
<protein>
    <recommendedName>
        <fullName evidence="7">DUF7896 domain-containing protein</fullName>
    </recommendedName>
</protein>
<dbReference type="OrthoDB" id="5430750at2759"/>
<feature type="transmembrane region" description="Helical" evidence="6">
    <location>
        <begin position="586"/>
        <end position="609"/>
    </location>
</feature>
<proteinExistence type="predicted"/>
<dbReference type="GO" id="GO:0005886">
    <property type="term" value="C:plasma membrane"/>
    <property type="evidence" value="ECO:0007669"/>
    <property type="project" value="UniProtKB-SubCell"/>
</dbReference>
<evidence type="ECO:0000256" key="2">
    <source>
        <dbReference type="ARBA" id="ARBA00022692"/>
    </source>
</evidence>
<dbReference type="GO" id="GO:0050897">
    <property type="term" value="F:cobalt ion binding"/>
    <property type="evidence" value="ECO:0007669"/>
    <property type="project" value="TreeGrafter"/>
</dbReference>
<keyword evidence="3 6" id="KW-1133">Transmembrane helix</keyword>
<dbReference type="EMBL" id="AMGY01000009">
    <property type="protein sequence ID" value="EXJ77944.1"/>
    <property type="molecule type" value="Genomic_DNA"/>
</dbReference>
<dbReference type="STRING" id="1182542.W9Y699"/>
<evidence type="ECO:0000313" key="8">
    <source>
        <dbReference type="EMBL" id="EXJ77944.1"/>
    </source>
</evidence>
<gene>
    <name evidence="8" type="ORF">A1O3_09103</name>
</gene>
<dbReference type="InterPro" id="IPR002523">
    <property type="entry name" value="MgTranspt_CorA/ZnTranspt_ZntB"/>
</dbReference>
<comment type="subcellular location">
    <subcellularLocation>
        <location evidence="1">Cell membrane</location>
        <topology evidence="1">Multi-pass membrane protein</topology>
    </subcellularLocation>
</comment>
<dbReference type="HOGENOM" id="CLU_373370_0_0_1"/>
<dbReference type="GO" id="GO:0000287">
    <property type="term" value="F:magnesium ion binding"/>
    <property type="evidence" value="ECO:0007669"/>
    <property type="project" value="TreeGrafter"/>
</dbReference>
<feature type="compositionally biased region" description="Polar residues" evidence="5">
    <location>
        <begin position="8"/>
        <end position="28"/>
    </location>
</feature>
<keyword evidence="9" id="KW-1185">Reference proteome</keyword>
<evidence type="ECO:0000256" key="6">
    <source>
        <dbReference type="SAM" id="Phobius"/>
    </source>
</evidence>
<evidence type="ECO:0000256" key="3">
    <source>
        <dbReference type="ARBA" id="ARBA00022989"/>
    </source>
</evidence>
<evidence type="ECO:0000313" key="9">
    <source>
        <dbReference type="Proteomes" id="UP000019478"/>
    </source>
</evidence>
<dbReference type="GO" id="GO:0015095">
    <property type="term" value="F:magnesium ion transmembrane transporter activity"/>
    <property type="evidence" value="ECO:0007669"/>
    <property type="project" value="TreeGrafter"/>
</dbReference>
<sequence length="744" mass="83347">MLGAQPGERTQTSPGEQVQGSSAQSTAAEQVHSDAPRTREPLWKTGQDRRRLAESPPPPVFLWQTKTAPAAPAAAEGGAAAALSSQDIAVKYQHDLQVLNLILGQIHLTLSQGDRISGDAVPMLQEKEAPIYKLLQECSIDVAQAAFAQIYGRDHAPESDQDPASSDITARIGLCLEILKDLMGFFLPPDYPSIVLKKFWGGVAMWLQRLEQMLSAASGESPLVPRPGRSELPPDAFYVVNVELAPRKPQNPALKLPDPLLEHCKDCSRRRPHLSMDKAISHLRQVHFQNVEVTGEELQEWVRKGDGVDRFQLQCDAKRLGDTVLDHCTHLRVLKNEVIAGVCASGKFDSAVYRLPNGLVRAFERILTMMTYSGYAASLTLQAYQESPERFGRFFESTHQNHIVELGYAAEAAFDEAKSNLMLMSRVNEYSNSIQYDTVGPEYMVLLLLADLRDRGSKRHPLNLPALYRKELSRLRFEVENHPRRRLLQEIRMLETEVLAVSDSRRDCDNILHDLGTMLDPQGFKKTTTTRRTLYHKFEWELLSKTWRDEQQARREVGHLMAEIPQLCSQLTQAVEIQQEDHGKAILVFTIVTIVFLPMSFVTGFMGMNTADMRNLESGQWVFWAAAMPLTFVVVACTVWIGYHGESLSRWLWMWQTNRTLRQHRDSRGEAAATAKMQGLGKRGGSDKEEEEEQTTNMTAKSMATATATETATSTSALAQLRGWRAARQTRKAGSAGGHVNFDV</sequence>
<dbReference type="SUPFAM" id="SSF144083">
    <property type="entry name" value="Magnesium transport protein CorA, transmembrane region"/>
    <property type="match status" value="1"/>
</dbReference>
<feature type="compositionally biased region" description="Low complexity" evidence="5">
    <location>
        <begin position="695"/>
        <end position="712"/>
    </location>
</feature>
<accession>W9Y699</accession>
<dbReference type="AlphaFoldDB" id="W9Y699"/>
<keyword evidence="4 6" id="KW-0472">Membrane</keyword>
<dbReference type="eggNOG" id="ENOG502S5DR">
    <property type="taxonomic scope" value="Eukaryota"/>
</dbReference>
<dbReference type="RefSeq" id="XP_007737389.1">
    <property type="nucleotide sequence ID" value="XM_007739199.1"/>
</dbReference>
<dbReference type="PANTHER" id="PTHR46494:SF1">
    <property type="entry name" value="CORA FAMILY METAL ION TRANSPORTER (EUROFUNG)"/>
    <property type="match status" value="1"/>
</dbReference>
<dbReference type="Pfam" id="PF25438">
    <property type="entry name" value="DUF7896"/>
    <property type="match status" value="1"/>
</dbReference>
<evidence type="ECO:0000259" key="7">
    <source>
        <dbReference type="Pfam" id="PF25438"/>
    </source>
</evidence>
<organism evidence="8 9">
    <name type="scientific">Capronia epimyces CBS 606.96</name>
    <dbReference type="NCBI Taxonomy" id="1182542"/>
    <lineage>
        <taxon>Eukaryota</taxon>
        <taxon>Fungi</taxon>
        <taxon>Dikarya</taxon>
        <taxon>Ascomycota</taxon>
        <taxon>Pezizomycotina</taxon>
        <taxon>Eurotiomycetes</taxon>
        <taxon>Chaetothyriomycetidae</taxon>
        <taxon>Chaetothyriales</taxon>
        <taxon>Herpotrichiellaceae</taxon>
        <taxon>Capronia</taxon>
    </lineage>
</organism>
<feature type="transmembrane region" description="Helical" evidence="6">
    <location>
        <begin position="621"/>
        <end position="643"/>
    </location>
</feature>
<feature type="region of interest" description="Disordered" evidence="5">
    <location>
        <begin position="1"/>
        <end position="62"/>
    </location>
</feature>